<feature type="region of interest" description="Disordered" evidence="5">
    <location>
        <begin position="514"/>
        <end position="550"/>
    </location>
</feature>
<dbReference type="GO" id="GO:0016020">
    <property type="term" value="C:membrane"/>
    <property type="evidence" value="ECO:0007669"/>
    <property type="project" value="UniProtKB-SubCell"/>
</dbReference>
<dbReference type="InterPro" id="IPR025266">
    <property type="entry name" value="TerB_N"/>
</dbReference>
<evidence type="ECO:0000259" key="7">
    <source>
        <dbReference type="Pfam" id="PF05154"/>
    </source>
</evidence>
<dbReference type="Pfam" id="PF05154">
    <property type="entry name" value="TM2"/>
    <property type="match status" value="1"/>
</dbReference>
<protein>
    <submittedName>
        <fullName evidence="10">TM2 domain containing protein</fullName>
    </submittedName>
</protein>
<feature type="transmembrane region" description="Helical" evidence="6">
    <location>
        <begin position="9"/>
        <end position="27"/>
    </location>
</feature>
<comment type="subcellular location">
    <subcellularLocation>
        <location evidence="1">Membrane</location>
        <topology evidence="1">Multi-pass membrane protein</topology>
    </subcellularLocation>
</comment>
<dbReference type="PATRIC" id="fig|997296.3.peg.1115"/>
<evidence type="ECO:0000256" key="6">
    <source>
        <dbReference type="SAM" id="Phobius"/>
    </source>
</evidence>
<name>I3E718_BACMT</name>
<keyword evidence="4 6" id="KW-0472">Membrane</keyword>
<evidence type="ECO:0000259" key="8">
    <source>
        <dbReference type="Pfam" id="PF13208"/>
    </source>
</evidence>
<keyword evidence="11" id="KW-1185">Reference proteome</keyword>
<comment type="caution">
    <text evidence="10">The sequence shown here is derived from an EMBL/GenBank/DDBJ whole genome shotgun (WGS) entry which is preliminary data.</text>
</comment>
<dbReference type="AlphaFoldDB" id="I3E718"/>
<dbReference type="InterPro" id="IPR007829">
    <property type="entry name" value="TM2"/>
</dbReference>
<evidence type="ECO:0000256" key="5">
    <source>
        <dbReference type="SAM" id="MobiDB-lite"/>
    </source>
</evidence>
<dbReference type="InterPro" id="IPR028932">
    <property type="entry name" value="TerB-C"/>
</dbReference>
<feature type="domain" description="TerB N-terminal" evidence="8">
    <location>
        <begin position="158"/>
        <end position="306"/>
    </location>
</feature>
<evidence type="ECO:0000256" key="2">
    <source>
        <dbReference type="ARBA" id="ARBA00022692"/>
    </source>
</evidence>
<dbReference type="Proteomes" id="UP000010523">
    <property type="component" value="Unassembled WGS sequence"/>
</dbReference>
<organism evidence="10 11">
    <name type="scientific">Bacillus methanolicus PB1</name>
    <dbReference type="NCBI Taxonomy" id="997296"/>
    <lineage>
        <taxon>Bacteria</taxon>
        <taxon>Bacillati</taxon>
        <taxon>Bacillota</taxon>
        <taxon>Bacilli</taxon>
        <taxon>Bacillales</taxon>
        <taxon>Bacillaceae</taxon>
        <taxon>Bacillus</taxon>
    </lineage>
</organism>
<evidence type="ECO:0000313" key="11">
    <source>
        <dbReference type="Proteomes" id="UP000010523"/>
    </source>
</evidence>
<dbReference type="Pfam" id="PF15615">
    <property type="entry name" value="TerB_C"/>
    <property type="match status" value="1"/>
</dbReference>
<dbReference type="STRING" id="997296.PB1_05145"/>
<sequence length="657" mass="77569">MTRKKSTTVGYLLAFFLGGLGIHHFYYRNYIRGVLYFLLSWTYIPIFLGWIDMFFIHKWNRNINSTTITHSKGDKNKSSAEQIKENEQNLTEINKGKSDNSLGSNFTNLMKELAFYSEKDIILPEYHHLRTSKEIMKSLDAIRYPKKESRYSGGISFEISYSSFDTNFVKDSIKYAQKRGVKCPEIPLQAYWTTFDKLNPKQLKWYFYWREQALRGNYLNVDLSYIFLFVYELLNYSFNSKAAFNVSMLVRLYENYLERHPKLEHYLPQWIADMLYEIGEIELAKKWDQDNVYTPKLYTLLQEKEDELQKISITTWKPYIRNYRETAFFKKHKNKVYKIFKESVPLLKEFHAAKGEKLVDVWFEIRNERIVRQLYRSAVVGREYDPIHLHVVRYYPTDIFYNEINTLFRLAENVARALNGEKREIKVEDGILPDDFKDKMLERFSNAARKTYERFKVVQKREGTEEGSAIPLPSEKKEKIASKVIIEFDDEKIKILNQQSIELQEEFDKRSSEFEVQNEELPVSKESPLSLDDDRDEKENSTFENTESTSENLSQLGNIFGALVAGDEELDEFIEALSDVELEFLSQFENGKFSVDEAKHFVKQKGLMLGMFLSDLNEKSNEYLGDNVVEEQDEVIAIYEEYEQVISLAKESFVHEN</sequence>
<evidence type="ECO:0000256" key="3">
    <source>
        <dbReference type="ARBA" id="ARBA00022989"/>
    </source>
</evidence>
<keyword evidence="3 6" id="KW-1133">Transmembrane helix</keyword>
<feature type="transmembrane region" description="Helical" evidence="6">
    <location>
        <begin position="33"/>
        <end position="55"/>
    </location>
</feature>
<dbReference type="RefSeq" id="WP_003351109.1">
    <property type="nucleotide sequence ID" value="NZ_AFEU01000001.1"/>
</dbReference>
<dbReference type="eggNOG" id="ENOG502ZBD4">
    <property type="taxonomic scope" value="Bacteria"/>
</dbReference>
<reference evidence="10 11" key="1">
    <citation type="journal article" date="2012" name="Appl. Environ. Microbiol.">
        <title>Genome Sequence of Thermotolerant Bacillus methanolicus: Features and Regulation Related to Methylotrophy and Production of L-Lysine and L-Glutamate from Methanol.</title>
        <authorList>
            <person name="Heggeset T.M."/>
            <person name="Krog A."/>
            <person name="Balzer S."/>
            <person name="Wentzel A."/>
            <person name="Ellingsen T.E."/>
            <person name="Brautaset T."/>
        </authorList>
    </citation>
    <scope>NUCLEOTIDE SEQUENCE [LARGE SCALE GENOMIC DNA]</scope>
    <source>
        <strain evidence="10 11">PB1</strain>
    </source>
</reference>
<dbReference type="OrthoDB" id="9816361at2"/>
<feature type="domain" description="TM2" evidence="7">
    <location>
        <begin position="4"/>
        <end position="54"/>
    </location>
</feature>
<evidence type="ECO:0000256" key="1">
    <source>
        <dbReference type="ARBA" id="ARBA00004141"/>
    </source>
</evidence>
<feature type="domain" description="TerB-C" evidence="9">
    <location>
        <begin position="481"/>
        <end position="644"/>
    </location>
</feature>
<evidence type="ECO:0000259" key="9">
    <source>
        <dbReference type="Pfam" id="PF15615"/>
    </source>
</evidence>
<proteinExistence type="predicted"/>
<evidence type="ECO:0000313" key="10">
    <source>
        <dbReference type="EMBL" id="EIJ82289.1"/>
    </source>
</evidence>
<accession>I3E718</accession>
<evidence type="ECO:0000256" key="4">
    <source>
        <dbReference type="ARBA" id="ARBA00023136"/>
    </source>
</evidence>
<dbReference type="EMBL" id="AFEU01000001">
    <property type="protein sequence ID" value="EIJ82289.1"/>
    <property type="molecule type" value="Genomic_DNA"/>
</dbReference>
<keyword evidence="2 6" id="KW-0812">Transmembrane</keyword>
<dbReference type="Pfam" id="PF13208">
    <property type="entry name" value="TerB_N"/>
    <property type="match status" value="1"/>
</dbReference>
<gene>
    <name evidence="10" type="ORF">PB1_05145</name>
</gene>